<dbReference type="OrthoDB" id="10461843at2759"/>
<dbReference type="AlphaFoldDB" id="W3WTG2"/>
<dbReference type="EMBL" id="KI912116">
    <property type="protein sequence ID" value="ETS77135.1"/>
    <property type="molecule type" value="Genomic_DNA"/>
</dbReference>
<protein>
    <submittedName>
        <fullName evidence="1">Uncharacterized protein</fullName>
    </submittedName>
</protein>
<dbReference type="Proteomes" id="UP000030651">
    <property type="component" value="Unassembled WGS sequence"/>
</dbReference>
<keyword evidence="2" id="KW-1185">Reference proteome</keyword>
<dbReference type="InParanoid" id="W3WTG2"/>
<accession>W3WTG2</accession>
<name>W3WTG2_PESFW</name>
<evidence type="ECO:0000313" key="2">
    <source>
        <dbReference type="Proteomes" id="UP000030651"/>
    </source>
</evidence>
<gene>
    <name evidence="1" type="ORF">PFICI_11009</name>
</gene>
<reference evidence="2" key="1">
    <citation type="journal article" date="2015" name="BMC Genomics">
        <title>Genomic and transcriptomic analysis of the endophytic fungus Pestalotiopsis fici reveals its lifestyle and high potential for synthesis of natural products.</title>
        <authorList>
            <person name="Wang X."/>
            <person name="Zhang X."/>
            <person name="Liu L."/>
            <person name="Xiang M."/>
            <person name="Wang W."/>
            <person name="Sun X."/>
            <person name="Che Y."/>
            <person name="Guo L."/>
            <person name="Liu G."/>
            <person name="Guo L."/>
            <person name="Wang C."/>
            <person name="Yin W.B."/>
            <person name="Stadler M."/>
            <person name="Zhang X."/>
            <person name="Liu X."/>
        </authorList>
    </citation>
    <scope>NUCLEOTIDE SEQUENCE [LARGE SCALE GENOMIC DNA]</scope>
    <source>
        <strain evidence="2">W106-1 / CGMCC3.15140</strain>
    </source>
</reference>
<dbReference type="HOGENOM" id="CLU_1696134_0_0_1"/>
<proteinExistence type="predicted"/>
<organism evidence="1 2">
    <name type="scientific">Pestalotiopsis fici (strain W106-1 / CGMCC3.15140)</name>
    <dbReference type="NCBI Taxonomy" id="1229662"/>
    <lineage>
        <taxon>Eukaryota</taxon>
        <taxon>Fungi</taxon>
        <taxon>Dikarya</taxon>
        <taxon>Ascomycota</taxon>
        <taxon>Pezizomycotina</taxon>
        <taxon>Sordariomycetes</taxon>
        <taxon>Xylariomycetidae</taxon>
        <taxon>Amphisphaeriales</taxon>
        <taxon>Sporocadaceae</taxon>
        <taxon>Pestalotiopsis</taxon>
    </lineage>
</organism>
<evidence type="ECO:0000313" key="1">
    <source>
        <dbReference type="EMBL" id="ETS77135.1"/>
    </source>
</evidence>
<sequence>MSSPRDIPQHSNREQITRHEVTWSSEYDADPMTAFLTPYSSSSTSYRSDFSIASRTNRDIIVLQNQHIRSTQQRILAILGDLEVFLRPDSADPPQTFPQYEAEDDAACLLAETDVTSDARIAAAQNRYLMTTQGNVMALLTSLARCQLGVSDDDA</sequence>
<dbReference type="GeneID" id="19276022"/>
<dbReference type="KEGG" id="pfy:PFICI_11009"/>
<dbReference type="RefSeq" id="XP_007837781.1">
    <property type="nucleotide sequence ID" value="XM_007839590.1"/>
</dbReference>